<evidence type="ECO:0000313" key="1">
    <source>
        <dbReference type="EMBL" id="KFG71324.1"/>
    </source>
</evidence>
<reference evidence="1 2" key="1">
    <citation type="submission" date="2014-05" db="EMBL/GenBank/DDBJ databases">
        <title>Complete genome sequence of the Streptomyces mutabilis TRM45540.</title>
        <authorList>
            <person name="Luo X."/>
            <person name="Zhang L."/>
        </authorList>
    </citation>
    <scope>NUCLEOTIDE SEQUENCE [LARGE SCALE GENOMIC DNA]</scope>
    <source>
        <strain evidence="1 2">TRM45540</strain>
    </source>
</reference>
<proteinExistence type="predicted"/>
<gene>
    <name evidence="1" type="ORF">FM21_33985</name>
</gene>
<dbReference type="AlphaFoldDB" id="A0A086MR06"/>
<sequence>MPNSALAEAAYAWMSTQDAPATHWDIARAIADDTNPEEWSAAHEAILHLELDGRLVNLSAREWGQVGVTARSARKGRHRYLATDTQYRAWNRPRYSVMWMSSDLLGETDADAWTRGYALKGVKITGDEYDITGIRSDDWSRHFWTGHARNAADAYAQGFLGCAYEVWDRSDFETDVEEIAEMVARVHAEFVDDDTSDPEYVAAIVRDLQARRAAEAA</sequence>
<protein>
    <submittedName>
        <fullName evidence="1">Uncharacterized protein</fullName>
    </submittedName>
</protein>
<keyword evidence="2" id="KW-1185">Reference proteome</keyword>
<dbReference type="HOGENOM" id="CLU_1271703_0_0_11"/>
<dbReference type="Proteomes" id="UP000029095">
    <property type="component" value="Unassembled WGS sequence"/>
</dbReference>
<name>A0A086MR06_9ACTN</name>
<dbReference type="STRING" id="1915400.FM21_33985"/>
<accession>A0A086MR06</accession>
<organism evidence="1 2">
    <name type="scientific">Streptomyces mutabilis</name>
    <dbReference type="NCBI Taxonomy" id="67332"/>
    <lineage>
        <taxon>Bacteria</taxon>
        <taxon>Bacillati</taxon>
        <taxon>Actinomycetota</taxon>
        <taxon>Actinomycetes</taxon>
        <taxon>Kitasatosporales</taxon>
        <taxon>Streptomycetaceae</taxon>
        <taxon>Streptomyces</taxon>
    </lineage>
</organism>
<comment type="caution">
    <text evidence="1">The sequence shown here is derived from an EMBL/GenBank/DDBJ whole genome shotgun (WGS) entry which is preliminary data.</text>
</comment>
<evidence type="ECO:0000313" key="2">
    <source>
        <dbReference type="Proteomes" id="UP000029095"/>
    </source>
</evidence>
<dbReference type="EMBL" id="JNFQ01000007">
    <property type="protein sequence ID" value="KFG71324.1"/>
    <property type="molecule type" value="Genomic_DNA"/>
</dbReference>